<dbReference type="AlphaFoldDB" id="A0A0J9T885"/>
<protein>
    <submittedName>
        <fullName evidence="1">Uncharacterized protein</fullName>
    </submittedName>
</protein>
<gene>
    <name evidence="1" type="ORF">PVMG_00578</name>
</gene>
<dbReference type="EMBL" id="KQ235088">
    <property type="protein sequence ID" value="KMZ91705.1"/>
    <property type="molecule type" value="Genomic_DNA"/>
</dbReference>
<proteinExistence type="predicted"/>
<name>A0A0J9T885_PLAVI</name>
<organism evidence="1 2">
    <name type="scientific">Plasmodium vivax Mauritania I</name>
    <dbReference type="NCBI Taxonomy" id="1035515"/>
    <lineage>
        <taxon>Eukaryota</taxon>
        <taxon>Sar</taxon>
        <taxon>Alveolata</taxon>
        <taxon>Apicomplexa</taxon>
        <taxon>Aconoidasida</taxon>
        <taxon>Haemosporida</taxon>
        <taxon>Plasmodiidae</taxon>
        <taxon>Plasmodium</taxon>
        <taxon>Plasmodium (Plasmodium)</taxon>
    </lineage>
</organism>
<reference evidence="1 2" key="1">
    <citation type="submission" date="2011-08" db="EMBL/GenBank/DDBJ databases">
        <title>The Genome Sequence of Plasmodium vivax Mauritania I.</title>
        <authorList>
            <consortium name="The Broad Institute Genome Sequencing Platform"/>
            <consortium name="The Broad Institute Genome Sequencing Center for Infectious Disease"/>
            <person name="Neafsey D."/>
            <person name="Carlton J."/>
            <person name="Barnwell J."/>
            <person name="Collins W."/>
            <person name="Escalante A."/>
            <person name="Mullikin J."/>
            <person name="Saul A."/>
            <person name="Guigo R."/>
            <person name="Camara F."/>
            <person name="Young S.K."/>
            <person name="Zeng Q."/>
            <person name="Gargeya S."/>
            <person name="Fitzgerald M."/>
            <person name="Haas B."/>
            <person name="Abouelleil A."/>
            <person name="Alvarado L."/>
            <person name="Arachchi H.M."/>
            <person name="Berlin A."/>
            <person name="Brown A."/>
            <person name="Chapman S.B."/>
            <person name="Chen Z."/>
            <person name="Dunbar C."/>
            <person name="Freedman E."/>
            <person name="Gearin G."/>
            <person name="Gellesch M."/>
            <person name="Goldberg J."/>
            <person name="Griggs A."/>
            <person name="Gujja S."/>
            <person name="Heiman D."/>
            <person name="Howarth C."/>
            <person name="Larson L."/>
            <person name="Lui A."/>
            <person name="MacDonald P.J.P."/>
            <person name="Montmayeur A."/>
            <person name="Murphy C."/>
            <person name="Neiman D."/>
            <person name="Pearson M."/>
            <person name="Priest M."/>
            <person name="Roberts A."/>
            <person name="Saif S."/>
            <person name="Shea T."/>
            <person name="Shenoy N."/>
            <person name="Sisk P."/>
            <person name="Stolte C."/>
            <person name="Sykes S."/>
            <person name="Wortman J."/>
            <person name="Nusbaum C."/>
            <person name="Birren B."/>
        </authorList>
    </citation>
    <scope>NUCLEOTIDE SEQUENCE [LARGE SCALE GENOMIC DNA]</scope>
    <source>
        <strain evidence="1 2">Mauritania I</strain>
    </source>
</reference>
<accession>A0A0J9T885</accession>
<dbReference type="Proteomes" id="UP000053776">
    <property type="component" value="Unassembled WGS sequence"/>
</dbReference>
<evidence type="ECO:0000313" key="1">
    <source>
        <dbReference type="EMBL" id="KMZ91705.1"/>
    </source>
</evidence>
<dbReference type="OrthoDB" id="370856at2759"/>
<evidence type="ECO:0000313" key="2">
    <source>
        <dbReference type="Proteomes" id="UP000053776"/>
    </source>
</evidence>
<sequence>MIMISSPNCDVTADLNRLRSKRVDEIAEIVKRAREAKEAQLGDIDSLKEKQNLNVLKSFAENQAHCLSICKENLYHRFEQDVERYQHVSAQNNSTLNEGKKKKLEKFYQDMEQQLCFRACSMRCRHFLQDRD</sequence>